<dbReference type="Proteomes" id="UP000198697">
    <property type="component" value="Unassembled WGS sequence"/>
</dbReference>
<evidence type="ECO:0000259" key="4">
    <source>
        <dbReference type="PROSITE" id="PS51898"/>
    </source>
</evidence>
<dbReference type="EMBL" id="FOHS01000008">
    <property type="protein sequence ID" value="SEU07248.1"/>
    <property type="molecule type" value="Genomic_DNA"/>
</dbReference>
<protein>
    <submittedName>
        <fullName evidence="5">Site-specific recombinase XerD</fullName>
    </submittedName>
</protein>
<keyword evidence="2" id="KW-0238">DNA-binding</keyword>
<dbReference type="InterPro" id="IPR050090">
    <property type="entry name" value="Tyrosine_recombinase_XerCD"/>
</dbReference>
<accession>A0A1I0JDF3</accession>
<evidence type="ECO:0000256" key="3">
    <source>
        <dbReference type="ARBA" id="ARBA00023172"/>
    </source>
</evidence>
<dbReference type="InterPro" id="IPR011010">
    <property type="entry name" value="DNA_brk_join_enz"/>
</dbReference>
<keyword evidence="3" id="KW-0233">DNA recombination</keyword>
<dbReference type="PROSITE" id="PS51898">
    <property type="entry name" value="TYR_RECOMBINASE"/>
    <property type="match status" value="1"/>
</dbReference>
<dbReference type="Gene3D" id="1.10.150.130">
    <property type="match status" value="1"/>
</dbReference>
<sequence>MVYVHWMFSGLMIRHSTGLSVDSKFIGANGFVKTSYSDHLDTNNQLQATFDRYKLAGEIVIASGDVTEEKVKKEYKRLVDEEQVRKEKAEGDLVLLDILKYTRANRKSNPESETIWFGGREDGLDTIEGLEAKLLQMKQDRDNQLRKEDKYDDDLLSTFLIKYKSRKGSATMEESSKRVVDSFIKTLDRFNANWKIQDVNEQTLIAFQDWLIAEGKVNSTTENYTTKIKSCLNYYADRPALLPSHVILTKDYKNYSCDLTQKPEHVIALSPAEIHDLLLFSNYKKRSWEKIRDVFVLLCATGCRISDAMKINPTFIKNGDIHFTPKKTKKKVIQVTIPLNPLSTYILQKYDWDMTKVKLEDYYLNEQIKLIAELIGGSFNIVETVNNHCGIQPIVERKKRHELLTTHCGRRTYSTLRAAQGANVGQLMGETGHTDPKTLMLYVNKKTQRIEQPFTLPLLLN</sequence>
<dbReference type="Gene3D" id="1.10.443.10">
    <property type="entry name" value="Intergrase catalytic core"/>
    <property type="match status" value="1"/>
</dbReference>
<evidence type="ECO:0000256" key="2">
    <source>
        <dbReference type="ARBA" id="ARBA00023125"/>
    </source>
</evidence>
<dbReference type="STRING" id="82805.SAMN04487998_3744"/>
<dbReference type="PANTHER" id="PTHR30349">
    <property type="entry name" value="PHAGE INTEGRASE-RELATED"/>
    <property type="match status" value="1"/>
</dbReference>
<evidence type="ECO:0000313" key="5">
    <source>
        <dbReference type="EMBL" id="SEU07248.1"/>
    </source>
</evidence>
<dbReference type="PANTHER" id="PTHR30349:SF41">
    <property type="entry name" value="INTEGRASE_RECOMBINASE PROTEIN MJ0367-RELATED"/>
    <property type="match status" value="1"/>
</dbReference>
<dbReference type="GO" id="GO:0015074">
    <property type="term" value="P:DNA integration"/>
    <property type="evidence" value="ECO:0007669"/>
    <property type="project" value="InterPro"/>
</dbReference>
<name>A0A1I0JDF3_9BACT</name>
<dbReference type="InterPro" id="IPR013762">
    <property type="entry name" value="Integrase-like_cat_sf"/>
</dbReference>
<dbReference type="InterPro" id="IPR010998">
    <property type="entry name" value="Integrase_recombinase_N"/>
</dbReference>
<dbReference type="GO" id="GO:0006310">
    <property type="term" value="P:DNA recombination"/>
    <property type="evidence" value="ECO:0007669"/>
    <property type="project" value="UniProtKB-KW"/>
</dbReference>
<dbReference type="SUPFAM" id="SSF56349">
    <property type="entry name" value="DNA breaking-rejoining enzymes"/>
    <property type="match status" value="1"/>
</dbReference>
<reference evidence="6" key="1">
    <citation type="submission" date="2016-10" db="EMBL/GenBank/DDBJ databases">
        <authorList>
            <person name="Varghese N."/>
            <person name="Submissions S."/>
        </authorList>
    </citation>
    <scope>NUCLEOTIDE SEQUENCE [LARGE SCALE GENOMIC DNA]</scope>
    <source>
        <strain evidence="6">DSM 15310</strain>
    </source>
</reference>
<dbReference type="InterPro" id="IPR025269">
    <property type="entry name" value="SAM-like_dom"/>
</dbReference>
<dbReference type="AlphaFoldDB" id="A0A1I0JDF3"/>
<dbReference type="Pfam" id="PF13102">
    <property type="entry name" value="Phage_int_SAM_5"/>
    <property type="match status" value="1"/>
</dbReference>
<dbReference type="GO" id="GO:0003677">
    <property type="term" value="F:DNA binding"/>
    <property type="evidence" value="ECO:0007669"/>
    <property type="project" value="UniProtKB-KW"/>
</dbReference>
<comment type="similarity">
    <text evidence="1">Belongs to the 'phage' integrase family.</text>
</comment>
<gene>
    <name evidence="5" type="ORF">SAMN04487998_3744</name>
</gene>
<keyword evidence="6" id="KW-1185">Reference proteome</keyword>
<evidence type="ECO:0000256" key="1">
    <source>
        <dbReference type="ARBA" id="ARBA00008857"/>
    </source>
</evidence>
<organism evidence="5 6">
    <name type="scientific">Hymenobacter actinosclerus</name>
    <dbReference type="NCBI Taxonomy" id="82805"/>
    <lineage>
        <taxon>Bacteria</taxon>
        <taxon>Pseudomonadati</taxon>
        <taxon>Bacteroidota</taxon>
        <taxon>Cytophagia</taxon>
        <taxon>Cytophagales</taxon>
        <taxon>Hymenobacteraceae</taxon>
        <taxon>Hymenobacter</taxon>
    </lineage>
</organism>
<proteinExistence type="inferred from homology"/>
<dbReference type="InterPro" id="IPR002104">
    <property type="entry name" value="Integrase_catalytic"/>
</dbReference>
<feature type="domain" description="Tyr recombinase" evidence="4">
    <location>
        <begin position="264"/>
        <end position="455"/>
    </location>
</feature>
<evidence type="ECO:0000313" key="6">
    <source>
        <dbReference type="Proteomes" id="UP000198697"/>
    </source>
</evidence>